<dbReference type="Proteomes" id="UP000023152">
    <property type="component" value="Unassembled WGS sequence"/>
</dbReference>
<proteinExistence type="predicted"/>
<dbReference type="AlphaFoldDB" id="X6MGV8"/>
<keyword evidence="2" id="KW-1185">Reference proteome</keyword>
<sequence>MTIIHQAQFNDNIYINVFGNEKENGHNVAKIITAKDVLNHPTLEPKNENPKILVATNKSLPNKKCELHVRFHNIRTASIFVNGFAQYYWKDHFRLIAAHDMSRERLGSMSVAIATLKKSSASGMTISCISMEKRE</sequence>
<dbReference type="EMBL" id="ASPP01021545">
    <property type="protein sequence ID" value="ETO12285.1"/>
    <property type="molecule type" value="Genomic_DNA"/>
</dbReference>
<evidence type="ECO:0000313" key="2">
    <source>
        <dbReference type="Proteomes" id="UP000023152"/>
    </source>
</evidence>
<accession>X6MGV8</accession>
<protein>
    <submittedName>
        <fullName evidence="1">Uncharacterized protein</fullName>
    </submittedName>
</protein>
<organism evidence="1 2">
    <name type="scientific">Reticulomyxa filosa</name>
    <dbReference type="NCBI Taxonomy" id="46433"/>
    <lineage>
        <taxon>Eukaryota</taxon>
        <taxon>Sar</taxon>
        <taxon>Rhizaria</taxon>
        <taxon>Retaria</taxon>
        <taxon>Foraminifera</taxon>
        <taxon>Monothalamids</taxon>
        <taxon>Reticulomyxidae</taxon>
        <taxon>Reticulomyxa</taxon>
    </lineage>
</organism>
<evidence type="ECO:0000313" key="1">
    <source>
        <dbReference type="EMBL" id="ETO12285.1"/>
    </source>
</evidence>
<comment type="caution">
    <text evidence="1">The sequence shown here is derived from an EMBL/GenBank/DDBJ whole genome shotgun (WGS) entry which is preliminary data.</text>
</comment>
<reference evidence="1 2" key="1">
    <citation type="journal article" date="2013" name="Curr. Biol.">
        <title>The Genome of the Foraminiferan Reticulomyxa filosa.</title>
        <authorList>
            <person name="Glockner G."/>
            <person name="Hulsmann N."/>
            <person name="Schleicher M."/>
            <person name="Noegel A.A."/>
            <person name="Eichinger L."/>
            <person name="Gallinger C."/>
            <person name="Pawlowski J."/>
            <person name="Sierra R."/>
            <person name="Euteneuer U."/>
            <person name="Pillet L."/>
            <person name="Moustafa A."/>
            <person name="Platzer M."/>
            <person name="Groth M."/>
            <person name="Szafranski K."/>
            <person name="Schliwa M."/>
        </authorList>
    </citation>
    <scope>NUCLEOTIDE SEQUENCE [LARGE SCALE GENOMIC DNA]</scope>
</reference>
<gene>
    <name evidence="1" type="ORF">RFI_25093</name>
</gene>
<name>X6MGV8_RETFI</name>